<dbReference type="Proteomes" id="UP000324832">
    <property type="component" value="Unassembled WGS sequence"/>
</dbReference>
<evidence type="ECO:0000313" key="2">
    <source>
        <dbReference type="EMBL" id="VVD03112.1"/>
    </source>
</evidence>
<evidence type="ECO:0000313" key="3">
    <source>
        <dbReference type="Proteomes" id="UP000324832"/>
    </source>
</evidence>
<feature type="compositionally biased region" description="Basic and acidic residues" evidence="1">
    <location>
        <begin position="108"/>
        <end position="119"/>
    </location>
</feature>
<feature type="compositionally biased region" description="Polar residues" evidence="1">
    <location>
        <begin position="145"/>
        <end position="155"/>
    </location>
</feature>
<evidence type="ECO:0000256" key="1">
    <source>
        <dbReference type="SAM" id="MobiDB-lite"/>
    </source>
</evidence>
<dbReference type="AlphaFoldDB" id="A0A5E4R1M7"/>
<feature type="region of interest" description="Disordered" evidence="1">
    <location>
        <begin position="173"/>
        <end position="233"/>
    </location>
</feature>
<feature type="compositionally biased region" description="Polar residues" evidence="1">
    <location>
        <begin position="120"/>
        <end position="136"/>
    </location>
</feature>
<protein>
    <submittedName>
        <fullName evidence="2">Uncharacterized protein</fullName>
    </submittedName>
</protein>
<sequence>MLIGKDRPPVIPERAPALPERGPNVPERGPNVPERGPNVPERGSFMSERGSIISEQGPAVPERVQVGDRRSKDRALLDNDRSKDRNSNERSSSERFDKNANEGTYEYRYSERIDNRNSGEKQSVSSLVNSYQQKVKSSQEKEPNRNSAGWNSNWQGVETTSHFYTASELAYSGSNTRPASVAGSGGSPALDPRPASRSSGESELSVGGTKEKKDKKGVFGGLFSRKKRPQSHM</sequence>
<name>A0A5E4R1M7_9NEOP</name>
<reference evidence="2 3" key="1">
    <citation type="submission" date="2017-07" db="EMBL/GenBank/DDBJ databases">
        <authorList>
            <person name="Talla V."/>
            <person name="Backstrom N."/>
        </authorList>
    </citation>
    <scope>NUCLEOTIDE SEQUENCE [LARGE SCALE GENOMIC DNA]</scope>
</reference>
<proteinExistence type="predicted"/>
<dbReference type="EMBL" id="FZQP02006632">
    <property type="protein sequence ID" value="VVD03112.1"/>
    <property type="molecule type" value="Genomic_DNA"/>
</dbReference>
<accession>A0A5E4R1M7</accession>
<organism evidence="2 3">
    <name type="scientific">Leptidea sinapis</name>
    <dbReference type="NCBI Taxonomy" id="189913"/>
    <lineage>
        <taxon>Eukaryota</taxon>
        <taxon>Metazoa</taxon>
        <taxon>Ecdysozoa</taxon>
        <taxon>Arthropoda</taxon>
        <taxon>Hexapoda</taxon>
        <taxon>Insecta</taxon>
        <taxon>Pterygota</taxon>
        <taxon>Neoptera</taxon>
        <taxon>Endopterygota</taxon>
        <taxon>Lepidoptera</taxon>
        <taxon>Glossata</taxon>
        <taxon>Ditrysia</taxon>
        <taxon>Papilionoidea</taxon>
        <taxon>Pieridae</taxon>
        <taxon>Dismorphiinae</taxon>
        <taxon>Leptidea</taxon>
    </lineage>
</organism>
<feature type="compositionally biased region" description="Basic residues" evidence="1">
    <location>
        <begin position="224"/>
        <end position="233"/>
    </location>
</feature>
<gene>
    <name evidence="2" type="ORF">LSINAPIS_LOCUS13170</name>
</gene>
<keyword evidence="3" id="KW-1185">Reference proteome</keyword>
<feature type="region of interest" description="Disordered" evidence="1">
    <location>
        <begin position="1"/>
        <end position="155"/>
    </location>
</feature>
<feature type="compositionally biased region" description="Basic and acidic residues" evidence="1">
    <location>
        <begin position="65"/>
        <end position="100"/>
    </location>
</feature>